<dbReference type="Gene3D" id="1.10.287.410">
    <property type="match status" value="1"/>
</dbReference>
<dbReference type="InterPro" id="IPR001563">
    <property type="entry name" value="Peptidase_S10"/>
</dbReference>
<evidence type="ECO:0000256" key="3">
    <source>
        <dbReference type="ARBA" id="ARBA00022670"/>
    </source>
</evidence>
<sequence length="456" mass="50085">MLLPLAFCLGLITSSCFASSVRVVENSGVCETTPGVYQASGYVDLSPTQSIWFWFFAARNDPSNAPLSLWFNGGPGVSSMGGIVQEHGPCRITNDSSSLLLNPNSWNTRSNMLYIDQPIGAGFSKGDSNVTSSQEAAEDIWKFLQLWFEDDKFKKYAEKPLALWTESFGGHFGSAFGAHFLKQNDAIDSGKTSGKKINLKVLGIGNGLIDPLLQFPGYLQYAGGENLYHPEGMVNKTTLAKATKAWNGTDDGCQSKIKACYDTGTDDACEKAQTYCNKHVLKALYGPWDPYYIAHEEPDPYPPKANKFLNDASFKKQIGAEGNYTARSKTVGSNFKKTGDWMRNLRPDLEYVINSGVRTLLFDGDADFVFNYIGFENMVDGLQTKFLDESQSQEWTDYAVQGQITGKYKAAGGLSYLRVYGAGHKVAAYKYGNLGYGEAALQFFNQITVGNGLQST</sequence>
<keyword evidence="5" id="KW-0325">Glycoprotein</keyword>
<evidence type="ECO:0000256" key="6">
    <source>
        <dbReference type="SAM" id="SignalP"/>
    </source>
</evidence>
<gene>
    <name evidence="7" type="ORF">CPB83DRAFT_776149</name>
</gene>
<dbReference type="GO" id="GO:0000324">
    <property type="term" value="C:fungal-type vacuole"/>
    <property type="evidence" value="ECO:0007669"/>
    <property type="project" value="TreeGrafter"/>
</dbReference>
<evidence type="ECO:0000256" key="1">
    <source>
        <dbReference type="ARBA" id="ARBA00009431"/>
    </source>
</evidence>
<proteinExistence type="inferred from homology"/>
<protein>
    <submittedName>
        <fullName evidence="7">Serine carboxypeptidase</fullName>
    </submittedName>
</protein>
<dbReference type="GO" id="GO:0004185">
    <property type="term" value="F:serine-type carboxypeptidase activity"/>
    <property type="evidence" value="ECO:0007669"/>
    <property type="project" value="InterPro"/>
</dbReference>
<dbReference type="PRINTS" id="PR00724">
    <property type="entry name" value="CRBOXYPTASEC"/>
</dbReference>
<dbReference type="OrthoDB" id="443318at2759"/>
<name>A0A9P6E5N1_9AGAR</name>
<organism evidence="7 8">
    <name type="scientific">Crepidotus variabilis</name>
    <dbReference type="NCBI Taxonomy" id="179855"/>
    <lineage>
        <taxon>Eukaryota</taxon>
        <taxon>Fungi</taxon>
        <taxon>Dikarya</taxon>
        <taxon>Basidiomycota</taxon>
        <taxon>Agaricomycotina</taxon>
        <taxon>Agaricomycetes</taxon>
        <taxon>Agaricomycetidae</taxon>
        <taxon>Agaricales</taxon>
        <taxon>Agaricineae</taxon>
        <taxon>Crepidotaceae</taxon>
        <taxon>Crepidotus</taxon>
    </lineage>
</organism>
<keyword evidence="8" id="KW-1185">Reference proteome</keyword>
<dbReference type="Pfam" id="PF00450">
    <property type="entry name" value="Peptidase_S10"/>
    <property type="match status" value="1"/>
</dbReference>
<feature type="signal peptide" evidence="6">
    <location>
        <begin position="1"/>
        <end position="18"/>
    </location>
</feature>
<comment type="caution">
    <text evidence="7">The sequence shown here is derived from an EMBL/GenBank/DDBJ whole genome shotgun (WGS) entry which is preliminary data.</text>
</comment>
<dbReference type="Proteomes" id="UP000807306">
    <property type="component" value="Unassembled WGS sequence"/>
</dbReference>
<dbReference type="PANTHER" id="PTHR11802:SF64">
    <property type="entry name" value="CARBOXYPEPTIDASE"/>
    <property type="match status" value="1"/>
</dbReference>
<dbReference type="AlphaFoldDB" id="A0A9P6E5N1"/>
<feature type="chain" id="PRO_5040220439" evidence="6">
    <location>
        <begin position="19"/>
        <end position="456"/>
    </location>
</feature>
<dbReference type="GO" id="GO:0006508">
    <property type="term" value="P:proteolysis"/>
    <property type="evidence" value="ECO:0007669"/>
    <property type="project" value="UniProtKB-KW"/>
</dbReference>
<dbReference type="PANTHER" id="PTHR11802">
    <property type="entry name" value="SERINE PROTEASE FAMILY S10 SERINE CARBOXYPEPTIDASE"/>
    <property type="match status" value="1"/>
</dbReference>
<dbReference type="Gene3D" id="3.40.50.1820">
    <property type="entry name" value="alpha/beta hydrolase"/>
    <property type="match status" value="1"/>
</dbReference>
<evidence type="ECO:0000256" key="4">
    <source>
        <dbReference type="ARBA" id="ARBA00022801"/>
    </source>
</evidence>
<keyword evidence="4" id="KW-0378">Hydrolase</keyword>
<evidence type="ECO:0000313" key="8">
    <source>
        <dbReference type="Proteomes" id="UP000807306"/>
    </source>
</evidence>
<keyword evidence="3" id="KW-0645">Protease</keyword>
<accession>A0A9P6E5N1</accession>
<comment type="similarity">
    <text evidence="1">Belongs to the peptidase S10 family.</text>
</comment>
<reference evidence="7" key="1">
    <citation type="submission" date="2020-11" db="EMBL/GenBank/DDBJ databases">
        <authorList>
            <consortium name="DOE Joint Genome Institute"/>
            <person name="Ahrendt S."/>
            <person name="Riley R."/>
            <person name="Andreopoulos W."/>
            <person name="Labutti K."/>
            <person name="Pangilinan J."/>
            <person name="Ruiz-Duenas F.J."/>
            <person name="Barrasa J.M."/>
            <person name="Sanchez-Garcia M."/>
            <person name="Camarero S."/>
            <person name="Miyauchi S."/>
            <person name="Serrano A."/>
            <person name="Linde D."/>
            <person name="Babiker R."/>
            <person name="Drula E."/>
            <person name="Ayuso-Fernandez I."/>
            <person name="Pacheco R."/>
            <person name="Padilla G."/>
            <person name="Ferreira P."/>
            <person name="Barriuso J."/>
            <person name="Kellner H."/>
            <person name="Castanera R."/>
            <person name="Alfaro M."/>
            <person name="Ramirez L."/>
            <person name="Pisabarro A.G."/>
            <person name="Kuo A."/>
            <person name="Tritt A."/>
            <person name="Lipzen A."/>
            <person name="He G."/>
            <person name="Yan M."/>
            <person name="Ng V."/>
            <person name="Cullen D."/>
            <person name="Martin F."/>
            <person name="Rosso M.-N."/>
            <person name="Henrissat B."/>
            <person name="Hibbett D."/>
            <person name="Martinez A.T."/>
            <person name="Grigoriev I.V."/>
        </authorList>
    </citation>
    <scope>NUCLEOTIDE SEQUENCE</scope>
    <source>
        <strain evidence="7">CBS 506.95</strain>
    </source>
</reference>
<dbReference type="SUPFAM" id="SSF53474">
    <property type="entry name" value="alpha/beta-Hydrolases"/>
    <property type="match status" value="1"/>
</dbReference>
<dbReference type="InterPro" id="IPR029058">
    <property type="entry name" value="AB_hydrolase_fold"/>
</dbReference>
<dbReference type="EMBL" id="MU157927">
    <property type="protein sequence ID" value="KAF9523016.1"/>
    <property type="molecule type" value="Genomic_DNA"/>
</dbReference>
<evidence type="ECO:0000313" key="7">
    <source>
        <dbReference type="EMBL" id="KAF9523016.1"/>
    </source>
</evidence>
<evidence type="ECO:0000256" key="2">
    <source>
        <dbReference type="ARBA" id="ARBA00022645"/>
    </source>
</evidence>
<keyword evidence="2 7" id="KW-0121">Carboxypeptidase</keyword>
<keyword evidence="6" id="KW-0732">Signal</keyword>
<evidence type="ECO:0000256" key="5">
    <source>
        <dbReference type="ARBA" id="ARBA00023180"/>
    </source>
</evidence>